<dbReference type="Proteomes" id="UP000315724">
    <property type="component" value="Chromosome"/>
</dbReference>
<feature type="transmembrane region" description="Helical" evidence="7">
    <location>
        <begin position="42"/>
        <end position="69"/>
    </location>
</feature>
<dbReference type="PANTHER" id="PTHR30625:SF17">
    <property type="entry name" value="TOLQ-RELATED"/>
    <property type="match status" value="1"/>
</dbReference>
<keyword evidence="2" id="KW-1003">Cell membrane</keyword>
<keyword evidence="5 7" id="KW-0472">Membrane</keyword>
<evidence type="ECO:0000256" key="5">
    <source>
        <dbReference type="ARBA" id="ARBA00023136"/>
    </source>
</evidence>
<evidence type="ECO:0000256" key="3">
    <source>
        <dbReference type="ARBA" id="ARBA00022692"/>
    </source>
</evidence>
<accession>A0A517QIZ2</accession>
<feature type="transmembrane region" description="Helical" evidence="7">
    <location>
        <begin position="192"/>
        <end position="213"/>
    </location>
</feature>
<evidence type="ECO:0000313" key="10">
    <source>
        <dbReference type="EMBL" id="QDT31619.1"/>
    </source>
</evidence>
<dbReference type="EMBL" id="CP036267">
    <property type="protein sequence ID" value="QDT31619.1"/>
    <property type="molecule type" value="Genomic_DNA"/>
</dbReference>
<reference evidence="10 11" key="1">
    <citation type="submission" date="2019-02" db="EMBL/GenBank/DDBJ databases">
        <title>Deep-cultivation of Planctomycetes and their phenomic and genomic characterization uncovers novel biology.</title>
        <authorList>
            <person name="Wiegand S."/>
            <person name="Jogler M."/>
            <person name="Boedeker C."/>
            <person name="Pinto D."/>
            <person name="Vollmers J."/>
            <person name="Rivas-Marin E."/>
            <person name="Kohn T."/>
            <person name="Peeters S.H."/>
            <person name="Heuer A."/>
            <person name="Rast P."/>
            <person name="Oberbeckmann S."/>
            <person name="Bunk B."/>
            <person name="Jeske O."/>
            <person name="Meyerdierks A."/>
            <person name="Storesund J.E."/>
            <person name="Kallscheuer N."/>
            <person name="Luecker S."/>
            <person name="Lage O.M."/>
            <person name="Pohl T."/>
            <person name="Merkel B.J."/>
            <person name="Hornburger P."/>
            <person name="Mueller R.-W."/>
            <person name="Bruemmer F."/>
            <person name="Labrenz M."/>
            <person name="Spormann A.M."/>
            <person name="Op den Camp H."/>
            <person name="Overmann J."/>
            <person name="Amann R."/>
            <person name="Jetten M.S.M."/>
            <person name="Mascher T."/>
            <person name="Medema M.H."/>
            <person name="Devos D.P."/>
            <person name="Kaster A.-K."/>
            <person name="Ovreas L."/>
            <person name="Rohde M."/>
            <person name="Galperin M.Y."/>
            <person name="Jogler C."/>
        </authorList>
    </citation>
    <scope>NUCLEOTIDE SEQUENCE [LARGE SCALE GENOMIC DNA]</scope>
    <source>
        <strain evidence="10 11">Mal48</strain>
    </source>
</reference>
<keyword evidence="3 7" id="KW-0812">Transmembrane</keyword>
<dbReference type="PANTHER" id="PTHR30625">
    <property type="entry name" value="PROTEIN TOLQ"/>
    <property type="match status" value="1"/>
</dbReference>
<organism evidence="10 11">
    <name type="scientific">Thalassoglobus polymorphus</name>
    <dbReference type="NCBI Taxonomy" id="2527994"/>
    <lineage>
        <taxon>Bacteria</taxon>
        <taxon>Pseudomonadati</taxon>
        <taxon>Planctomycetota</taxon>
        <taxon>Planctomycetia</taxon>
        <taxon>Planctomycetales</taxon>
        <taxon>Planctomycetaceae</taxon>
        <taxon>Thalassoglobus</taxon>
    </lineage>
</organism>
<feature type="signal peptide" evidence="8">
    <location>
        <begin position="1"/>
        <end position="26"/>
    </location>
</feature>
<evidence type="ECO:0000313" key="11">
    <source>
        <dbReference type="Proteomes" id="UP000315724"/>
    </source>
</evidence>
<proteinExistence type="inferred from homology"/>
<protein>
    <submittedName>
        <fullName evidence="10">Biopolymer transport protein ExbB</fullName>
    </submittedName>
</protein>
<evidence type="ECO:0000259" key="9">
    <source>
        <dbReference type="Pfam" id="PF01618"/>
    </source>
</evidence>
<dbReference type="Pfam" id="PF01618">
    <property type="entry name" value="MotA_ExbB"/>
    <property type="match status" value="1"/>
</dbReference>
<dbReference type="RefSeq" id="WP_197442029.1">
    <property type="nucleotide sequence ID" value="NZ_CP036267.1"/>
</dbReference>
<dbReference type="InterPro" id="IPR050790">
    <property type="entry name" value="ExbB/TolQ_transport"/>
</dbReference>
<dbReference type="InterPro" id="IPR002898">
    <property type="entry name" value="MotA_ExbB_proton_chnl"/>
</dbReference>
<keyword evidence="6" id="KW-0653">Protein transport</keyword>
<comment type="subcellular location">
    <subcellularLocation>
        <location evidence="1">Cell membrane</location>
        <topology evidence="1">Multi-pass membrane protein</topology>
    </subcellularLocation>
    <subcellularLocation>
        <location evidence="6">Membrane</location>
        <topology evidence="6">Multi-pass membrane protein</topology>
    </subcellularLocation>
</comment>
<feature type="transmembrane region" description="Helical" evidence="7">
    <location>
        <begin position="147"/>
        <end position="172"/>
    </location>
</feature>
<keyword evidence="6" id="KW-0813">Transport</keyword>
<keyword evidence="8" id="KW-0732">Signal</keyword>
<evidence type="ECO:0000256" key="7">
    <source>
        <dbReference type="SAM" id="Phobius"/>
    </source>
</evidence>
<dbReference type="GO" id="GO:0017038">
    <property type="term" value="P:protein import"/>
    <property type="evidence" value="ECO:0007669"/>
    <property type="project" value="TreeGrafter"/>
</dbReference>
<keyword evidence="4 7" id="KW-1133">Transmembrane helix</keyword>
<evidence type="ECO:0000256" key="6">
    <source>
        <dbReference type="RuleBase" id="RU004057"/>
    </source>
</evidence>
<sequence precursor="true">MAKRFRFLMTTCMMLGFILVSRPVLAAEGAIFENGQVNPQALLQAGGAIGYVIIALSVAMVALVMEHLLSIRKGSLMPRGLAEQLHQMISAGQFQQADQLCRQRPTFLSYVVMSGLQESNFGYNAVEKSMEDACVEQAARLSRKIEYLSVIGSLAPMLGLMGTVWGMIQAFAEFTEKANPMPADFAPAISEALVTTLFGLCVAVPALAAYAWFRNRIDEYVAETTLMAEHLVSPLRRSLIEKRKTTKTITGTARS</sequence>
<evidence type="ECO:0000256" key="4">
    <source>
        <dbReference type="ARBA" id="ARBA00022989"/>
    </source>
</evidence>
<evidence type="ECO:0000256" key="2">
    <source>
        <dbReference type="ARBA" id="ARBA00022475"/>
    </source>
</evidence>
<evidence type="ECO:0000256" key="8">
    <source>
        <dbReference type="SAM" id="SignalP"/>
    </source>
</evidence>
<dbReference type="GO" id="GO:0005886">
    <property type="term" value="C:plasma membrane"/>
    <property type="evidence" value="ECO:0007669"/>
    <property type="project" value="UniProtKB-SubCell"/>
</dbReference>
<name>A0A517QIZ2_9PLAN</name>
<dbReference type="KEGG" id="tpol:Mal48_08540"/>
<comment type="similarity">
    <text evidence="6">Belongs to the exbB/tolQ family.</text>
</comment>
<gene>
    <name evidence="10" type="primary">exbB_1</name>
    <name evidence="10" type="ORF">Mal48_08540</name>
</gene>
<evidence type="ECO:0000256" key="1">
    <source>
        <dbReference type="ARBA" id="ARBA00004651"/>
    </source>
</evidence>
<dbReference type="AlphaFoldDB" id="A0A517QIZ2"/>
<keyword evidence="11" id="KW-1185">Reference proteome</keyword>
<feature type="domain" description="MotA/TolQ/ExbB proton channel" evidence="9">
    <location>
        <begin position="109"/>
        <end position="223"/>
    </location>
</feature>
<feature type="chain" id="PRO_5022030800" evidence="8">
    <location>
        <begin position="27"/>
        <end position="255"/>
    </location>
</feature>